<accession>A0A8S1UBG8</accession>
<dbReference type="EMBL" id="CAJJDP010000040">
    <property type="protein sequence ID" value="CAD8161704.1"/>
    <property type="molecule type" value="Genomic_DNA"/>
</dbReference>
<evidence type="ECO:0000256" key="7">
    <source>
        <dbReference type="SAM" id="MobiDB-lite"/>
    </source>
</evidence>
<keyword evidence="6" id="KW-0175">Coiled coil</keyword>
<keyword evidence="10" id="KW-1185">Reference proteome</keyword>
<feature type="compositionally biased region" description="Polar residues" evidence="7">
    <location>
        <begin position="795"/>
        <end position="804"/>
    </location>
</feature>
<feature type="coiled-coil region" evidence="6">
    <location>
        <begin position="1059"/>
        <end position="1139"/>
    </location>
</feature>
<proteinExistence type="predicted"/>
<organism evidence="9 10">
    <name type="scientific">Paramecium octaurelia</name>
    <dbReference type="NCBI Taxonomy" id="43137"/>
    <lineage>
        <taxon>Eukaryota</taxon>
        <taxon>Sar</taxon>
        <taxon>Alveolata</taxon>
        <taxon>Ciliophora</taxon>
        <taxon>Intramacronucleata</taxon>
        <taxon>Oligohymenophorea</taxon>
        <taxon>Peniculida</taxon>
        <taxon>Parameciidae</taxon>
        <taxon>Paramecium</taxon>
    </lineage>
</organism>
<dbReference type="PROSITE" id="PS50011">
    <property type="entry name" value="PROTEIN_KINASE_DOM"/>
    <property type="match status" value="1"/>
</dbReference>
<protein>
    <recommendedName>
        <fullName evidence="1">non-specific serine/threonine protein kinase</fullName>
        <ecNumber evidence="1">2.7.11.1</ecNumber>
    </recommendedName>
</protein>
<feature type="coiled-coil region" evidence="6">
    <location>
        <begin position="607"/>
        <end position="657"/>
    </location>
</feature>
<keyword evidence="4" id="KW-0418">Kinase</keyword>
<keyword evidence="2" id="KW-0808">Transferase</keyword>
<dbReference type="GO" id="GO:0004674">
    <property type="term" value="F:protein serine/threonine kinase activity"/>
    <property type="evidence" value="ECO:0007669"/>
    <property type="project" value="UniProtKB-EC"/>
</dbReference>
<evidence type="ECO:0000256" key="1">
    <source>
        <dbReference type="ARBA" id="ARBA00012513"/>
    </source>
</evidence>
<evidence type="ECO:0000256" key="5">
    <source>
        <dbReference type="ARBA" id="ARBA00022840"/>
    </source>
</evidence>
<keyword evidence="3" id="KW-0547">Nucleotide-binding</keyword>
<evidence type="ECO:0000256" key="4">
    <source>
        <dbReference type="ARBA" id="ARBA00022777"/>
    </source>
</evidence>
<dbReference type="SMART" id="SM00220">
    <property type="entry name" value="S_TKc"/>
    <property type="match status" value="1"/>
</dbReference>
<dbReference type="Proteomes" id="UP000683925">
    <property type="component" value="Unassembled WGS sequence"/>
</dbReference>
<evidence type="ECO:0000256" key="6">
    <source>
        <dbReference type="SAM" id="Coils"/>
    </source>
</evidence>
<dbReference type="OMA" id="MISNQRS"/>
<feature type="coiled-coil region" evidence="6">
    <location>
        <begin position="295"/>
        <end position="448"/>
    </location>
</feature>
<evidence type="ECO:0000259" key="8">
    <source>
        <dbReference type="PROSITE" id="PS50011"/>
    </source>
</evidence>
<name>A0A8S1UBG8_PAROT</name>
<gene>
    <name evidence="9" type="ORF">POCTA_138.1.T0400165</name>
</gene>
<feature type="compositionally biased region" description="Low complexity" evidence="7">
    <location>
        <begin position="833"/>
        <end position="847"/>
    </location>
</feature>
<keyword evidence="5" id="KW-0067">ATP-binding</keyword>
<feature type="region of interest" description="Disordered" evidence="7">
    <location>
        <begin position="795"/>
        <end position="857"/>
    </location>
</feature>
<dbReference type="EC" id="2.7.11.1" evidence="1"/>
<evidence type="ECO:0000313" key="10">
    <source>
        <dbReference type="Proteomes" id="UP000683925"/>
    </source>
</evidence>
<feature type="coiled-coil region" evidence="6">
    <location>
        <begin position="475"/>
        <end position="570"/>
    </location>
</feature>
<dbReference type="GO" id="GO:0005524">
    <property type="term" value="F:ATP binding"/>
    <property type="evidence" value="ECO:0007669"/>
    <property type="project" value="UniProtKB-KW"/>
</dbReference>
<feature type="coiled-coil region" evidence="6">
    <location>
        <begin position="1173"/>
        <end position="1272"/>
    </location>
</feature>
<dbReference type="PANTHER" id="PTHR43671">
    <property type="entry name" value="SERINE/THREONINE-PROTEIN KINASE NEK"/>
    <property type="match status" value="1"/>
</dbReference>
<feature type="compositionally biased region" description="Polar residues" evidence="7">
    <location>
        <begin position="814"/>
        <end position="827"/>
    </location>
</feature>
<comment type="caution">
    <text evidence="9">The sequence shown here is derived from an EMBL/GenBank/DDBJ whole genome shotgun (WGS) entry which is preliminary data.</text>
</comment>
<dbReference type="Pfam" id="PF00069">
    <property type="entry name" value="Pkinase"/>
    <property type="match status" value="1"/>
</dbReference>
<dbReference type="OrthoDB" id="10482533at2759"/>
<evidence type="ECO:0000313" key="9">
    <source>
        <dbReference type="EMBL" id="CAD8161704.1"/>
    </source>
</evidence>
<sequence>MNYIGLLNTVIEAKTNEFPNRKFTLIKLLGSGSEGGVYIANAQGWGNNSKQFALKLQKQMKESEKDFIKNLIQYQKVFDQGNDKGQLSSNIIQIYDYFEWQKQHCIIMEVGQESLYHFTSQNKIPVQEKNKVLIQITLPILFLHNAKLIHRDLKPENYIKVGDTFKLIDFGLVRGSNPQDIKTMSVGSLVFQAPEMIQNSNNYNEKIDIWSLACVFYEVLSSQTLFDGQNYQQLTQQIINHKFPANINNKINQLQTSEKIKNLLVNMLSYVEAKRPTIQQVYNELQQQLPEKSQIQIAIERIQILENNFKNIEQQFEVDAQQISKGELELFDKLIQSLKIDLKQLNNKYLEMDQTIKNQQQFNLEQQNKMETLVNSQLQQKQVQFDSQIKQLEGKYSQLEIKITKQFFDKDQQIELQKQQIQQQTNEKKQMEEKLNFAQTQLQNQQKDFETKIQNKLNNIESSIAEKLQSRDKIIESLKQQVLQQTNEKKLMEEKLNSAQTQSQNQQQELESKIQNKISNIEKSIAEKLEFKDQLIGSQKHQIQQQSNENKSFDQRINDYLTQLQKQQQDFEIKLEKNILNVASQKSNQEETILSPNIQNYIEDKLKDYFQQQIQEYKDQVDNINSNLLENQKKQFNDQLLKIQQNVTNKIQECQQQNGNTIEYRNQEFYQDSHPQNEINNQNSANQEYNLEESKLTNNQGLNENYLNIQQQNQIELNQHNSKALKDNHMENEKQTTNQEMISNQGQIENHCQQQCLDQQQQSIQESQIKDNQKQNINEIMISNQRSIENYGQQQCLEEQQSDISESKIKDNQKQNTNEQGISNQRSIENDDQQQSLDEQQQSIQESQVKENSQQNANELRIDNQESKKDDNENILSSISQHIQNDENDSQNSQGFLLKYFSQQGSILIQELSQIFMHNYPNNQQSTQYLQNQDDLIQQQENQQLQQISQPQSSLQQSQSQLSNLQNIEYAQNNQQEINETYHQHQQNLDYSTINGFKIHFENLKKEISQKVSEQFNILRIADLENLDKITNLKKDVLNLTIKLERFKIVSTEEKILLLEKNQEVIKQFEAEQQQLKKKQQKDGQIINELNSQLSNFKTENNQLNETNNSLKLMYQEFKRDSEAENAAKQKEYDQLKISFEIFQQKSLDEKEAKKIECDQLIHKIQSDNLAEKAAKQKEYDQLKLRFENLQQKSLDEKQEKQKECDQLIHKIQQDSLAERKANQETYNKLKLNLQKVEQESLDDKKAKQTEIDLLKKNISQFQIQQNTLQAELYKLNQDKIEKEKTLNQLSTANKSMHLSLEQAKQPLNQVKALINYFKNQDNLKKFYENQNAEYMELIEAINQSF</sequence>
<reference evidence="9" key="1">
    <citation type="submission" date="2021-01" db="EMBL/GenBank/DDBJ databases">
        <authorList>
            <consortium name="Genoscope - CEA"/>
            <person name="William W."/>
        </authorList>
    </citation>
    <scope>NUCLEOTIDE SEQUENCE</scope>
</reference>
<evidence type="ECO:0000256" key="2">
    <source>
        <dbReference type="ARBA" id="ARBA00022679"/>
    </source>
</evidence>
<dbReference type="PANTHER" id="PTHR43671:SF13">
    <property type="entry name" value="SERINE_THREONINE-PROTEIN KINASE NEK2"/>
    <property type="match status" value="1"/>
</dbReference>
<dbReference type="InterPro" id="IPR000719">
    <property type="entry name" value="Prot_kinase_dom"/>
</dbReference>
<feature type="domain" description="Protein kinase" evidence="8">
    <location>
        <begin position="23"/>
        <end position="289"/>
    </location>
</feature>
<evidence type="ECO:0000256" key="3">
    <source>
        <dbReference type="ARBA" id="ARBA00022741"/>
    </source>
</evidence>
<dbReference type="InterPro" id="IPR050660">
    <property type="entry name" value="NEK_Ser/Thr_kinase"/>
</dbReference>